<comment type="caution">
    <text evidence="1">The sequence shown here is derived from an EMBL/GenBank/DDBJ whole genome shotgun (WGS) entry which is preliminary data.</text>
</comment>
<name>A0ABS2CWR1_9FLAO</name>
<dbReference type="EMBL" id="JACSOD020000479">
    <property type="protein sequence ID" value="MBM6499402.1"/>
    <property type="molecule type" value="Genomic_DNA"/>
</dbReference>
<evidence type="ECO:0000313" key="1">
    <source>
        <dbReference type="EMBL" id="MBM6499402.1"/>
    </source>
</evidence>
<accession>A0ABS2CWR1</accession>
<protein>
    <submittedName>
        <fullName evidence="1">Uncharacterized protein</fullName>
    </submittedName>
</protein>
<evidence type="ECO:0000313" key="2">
    <source>
        <dbReference type="Proteomes" id="UP000759529"/>
    </source>
</evidence>
<dbReference type="Proteomes" id="UP000759529">
    <property type="component" value="Unassembled WGS sequence"/>
</dbReference>
<organism evidence="1 2">
    <name type="scientific">Flavobacterium macrobrachii</name>
    <dbReference type="NCBI Taxonomy" id="591204"/>
    <lineage>
        <taxon>Bacteria</taxon>
        <taxon>Pseudomonadati</taxon>
        <taxon>Bacteroidota</taxon>
        <taxon>Flavobacteriia</taxon>
        <taxon>Flavobacteriales</taxon>
        <taxon>Flavobacteriaceae</taxon>
        <taxon>Flavobacterium</taxon>
    </lineage>
</organism>
<reference evidence="1 2" key="1">
    <citation type="submission" date="2021-02" db="EMBL/GenBank/DDBJ databases">
        <authorList>
            <person name="Jung H.S."/>
            <person name="Chun B.H."/>
            <person name="Jeon C.O."/>
        </authorList>
    </citation>
    <scope>NUCLEOTIDE SEQUENCE [LARGE SCALE GENOMIC DNA]</scope>
    <source>
        <strain evidence="1 2">LMG 25203</strain>
    </source>
</reference>
<keyword evidence="2" id="KW-1185">Reference proteome</keyword>
<proteinExistence type="predicted"/>
<sequence length="211" mass="25102">MKNITLFWNWIQYNEQTLRNLQNEKPKIQKLFLFWLDKSLHYYSEGLDCILVFPKRNNKTIQLIISANGNPDYFEAVTNLVDNAPKLNHWNFIAFIQPSENIEKMEAGLDKPYVFKDINLKASEIKFEPLQYENCKKIDMIVYLKNYTVHCNNKNLLEVVYVIIQDIIGEKALSENINFVELEQMPSEENIELIYLYDLQYYLDDINSKKI</sequence>
<dbReference type="RefSeq" id="WP_169522842.1">
    <property type="nucleotide sequence ID" value="NZ_JACSOD020000479.1"/>
</dbReference>
<gene>
    <name evidence="1" type="ORF">H9X54_008845</name>
</gene>